<gene>
    <name evidence="2" type="ORF">GO755_25475</name>
</gene>
<evidence type="ECO:0000259" key="1">
    <source>
        <dbReference type="Pfam" id="PF13358"/>
    </source>
</evidence>
<dbReference type="Proteomes" id="UP000436006">
    <property type="component" value="Unassembled WGS sequence"/>
</dbReference>
<organism evidence="2 3">
    <name type="scientific">Spirosoma arboris</name>
    <dbReference type="NCBI Taxonomy" id="2682092"/>
    <lineage>
        <taxon>Bacteria</taxon>
        <taxon>Pseudomonadati</taxon>
        <taxon>Bacteroidota</taxon>
        <taxon>Cytophagia</taxon>
        <taxon>Cytophagales</taxon>
        <taxon>Cytophagaceae</taxon>
        <taxon>Spirosoma</taxon>
    </lineage>
</organism>
<proteinExistence type="predicted"/>
<sequence length="80" mass="9361">MVKAFLKKRPGRIPLERLPAYSPQLSPVELVWSQLKRSLKNQVFTSLEELTVAVLGQVKWLEKDPWYKLSSTKRRSPLLR</sequence>
<accession>A0A7K1SI13</accession>
<name>A0A7K1SI13_9BACT</name>
<dbReference type="EMBL" id="WPIN01000011">
    <property type="protein sequence ID" value="MVM33415.1"/>
    <property type="molecule type" value="Genomic_DNA"/>
</dbReference>
<feature type="domain" description="Tc1-like transposase DDE" evidence="1">
    <location>
        <begin position="2"/>
        <end position="50"/>
    </location>
</feature>
<dbReference type="Gene3D" id="3.30.420.10">
    <property type="entry name" value="Ribonuclease H-like superfamily/Ribonuclease H"/>
    <property type="match status" value="1"/>
</dbReference>
<evidence type="ECO:0000313" key="2">
    <source>
        <dbReference type="EMBL" id="MVM33415.1"/>
    </source>
</evidence>
<evidence type="ECO:0000313" key="3">
    <source>
        <dbReference type="Proteomes" id="UP000436006"/>
    </source>
</evidence>
<dbReference type="AlphaFoldDB" id="A0A7K1SI13"/>
<keyword evidence="3" id="KW-1185">Reference proteome</keyword>
<dbReference type="GO" id="GO:0003676">
    <property type="term" value="F:nucleic acid binding"/>
    <property type="evidence" value="ECO:0007669"/>
    <property type="project" value="InterPro"/>
</dbReference>
<dbReference type="InterPro" id="IPR038717">
    <property type="entry name" value="Tc1-like_DDE_dom"/>
</dbReference>
<reference evidence="2 3" key="1">
    <citation type="submission" date="2019-12" db="EMBL/GenBank/DDBJ databases">
        <title>Spirosoma sp. HMF4905 genome sequencing and assembly.</title>
        <authorList>
            <person name="Kang H."/>
            <person name="Cha I."/>
            <person name="Kim H."/>
            <person name="Joh K."/>
        </authorList>
    </citation>
    <scope>NUCLEOTIDE SEQUENCE [LARGE SCALE GENOMIC DNA]</scope>
    <source>
        <strain evidence="2 3">HMF4905</strain>
    </source>
</reference>
<protein>
    <recommendedName>
        <fullName evidence="1">Tc1-like transposase DDE domain-containing protein</fullName>
    </recommendedName>
</protein>
<dbReference type="Pfam" id="PF13358">
    <property type="entry name" value="DDE_3"/>
    <property type="match status" value="1"/>
</dbReference>
<dbReference type="InterPro" id="IPR036397">
    <property type="entry name" value="RNaseH_sf"/>
</dbReference>
<comment type="caution">
    <text evidence="2">The sequence shown here is derived from an EMBL/GenBank/DDBJ whole genome shotgun (WGS) entry which is preliminary data.</text>
</comment>